<dbReference type="GO" id="GO:0006952">
    <property type="term" value="P:defense response"/>
    <property type="evidence" value="ECO:0007669"/>
    <property type="project" value="UniProtKB-KW"/>
</dbReference>
<dbReference type="Pfam" id="PF18052">
    <property type="entry name" value="Rx_N"/>
    <property type="match status" value="1"/>
</dbReference>
<dbReference type="AlphaFoldDB" id="A0A922J2N8"/>
<sequence>MVDIVSGLAASLLQKFGSLVYQEFCLAWGVQSDLQKLESTISDININELLDAEYKQASNPMLRNWLGRLKVFLSDAEDVIDEIEYKVLRKQAIRAYGSTSSKEEEKMHRISI</sequence>
<feature type="domain" description="Disease resistance N-terminal" evidence="4">
    <location>
        <begin position="11"/>
        <end position="101"/>
    </location>
</feature>
<evidence type="ECO:0000256" key="1">
    <source>
        <dbReference type="ARBA" id="ARBA00022737"/>
    </source>
</evidence>
<dbReference type="EMBL" id="CM031834">
    <property type="protein sequence ID" value="KAG6692105.1"/>
    <property type="molecule type" value="Genomic_DNA"/>
</dbReference>
<protein>
    <recommendedName>
        <fullName evidence="4">Disease resistance N-terminal domain-containing protein</fullName>
    </recommendedName>
</protein>
<dbReference type="Proteomes" id="UP000811246">
    <property type="component" value="Chromosome 10"/>
</dbReference>
<evidence type="ECO:0000256" key="2">
    <source>
        <dbReference type="ARBA" id="ARBA00022741"/>
    </source>
</evidence>
<proteinExistence type="predicted"/>
<gene>
    <name evidence="5" type="ORF">I3842_10G096100</name>
</gene>
<keyword evidence="1" id="KW-0677">Repeat</keyword>
<evidence type="ECO:0000256" key="3">
    <source>
        <dbReference type="ARBA" id="ARBA00022821"/>
    </source>
</evidence>
<evidence type="ECO:0000313" key="6">
    <source>
        <dbReference type="Proteomes" id="UP000811246"/>
    </source>
</evidence>
<organism evidence="5 6">
    <name type="scientific">Carya illinoinensis</name>
    <name type="common">Pecan</name>
    <dbReference type="NCBI Taxonomy" id="32201"/>
    <lineage>
        <taxon>Eukaryota</taxon>
        <taxon>Viridiplantae</taxon>
        <taxon>Streptophyta</taxon>
        <taxon>Embryophyta</taxon>
        <taxon>Tracheophyta</taxon>
        <taxon>Spermatophyta</taxon>
        <taxon>Magnoliopsida</taxon>
        <taxon>eudicotyledons</taxon>
        <taxon>Gunneridae</taxon>
        <taxon>Pentapetalae</taxon>
        <taxon>rosids</taxon>
        <taxon>fabids</taxon>
        <taxon>Fagales</taxon>
        <taxon>Juglandaceae</taxon>
        <taxon>Carya</taxon>
    </lineage>
</organism>
<dbReference type="InterPro" id="IPR041118">
    <property type="entry name" value="Rx_N"/>
</dbReference>
<evidence type="ECO:0000313" key="5">
    <source>
        <dbReference type="EMBL" id="KAG6692105.1"/>
    </source>
</evidence>
<comment type="caution">
    <text evidence="5">The sequence shown here is derived from an EMBL/GenBank/DDBJ whole genome shotgun (WGS) entry which is preliminary data.</text>
</comment>
<keyword evidence="3" id="KW-0611">Plant defense</keyword>
<evidence type="ECO:0000259" key="4">
    <source>
        <dbReference type="Pfam" id="PF18052"/>
    </source>
</evidence>
<name>A0A922J2N8_CARIL</name>
<accession>A0A922J2N8</accession>
<reference evidence="5" key="1">
    <citation type="submission" date="2021-01" db="EMBL/GenBank/DDBJ databases">
        <authorList>
            <person name="Lovell J.T."/>
            <person name="Bentley N."/>
            <person name="Bhattarai G."/>
            <person name="Jenkins J.W."/>
            <person name="Sreedasyam A."/>
            <person name="Alarcon Y."/>
            <person name="Bock C."/>
            <person name="Boston L."/>
            <person name="Carlson J."/>
            <person name="Cervantes K."/>
            <person name="Clermont K."/>
            <person name="Krom N."/>
            <person name="Kubenka K."/>
            <person name="Mamidi S."/>
            <person name="Mattison C."/>
            <person name="Monteros M."/>
            <person name="Pisani C."/>
            <person name="Plott C."/>
            <person name="Rajasekar S."/>
            <person name="Rhein H.S."/>
            <person name="Rohla C."/>
            <person name="Song M."/>
            <person name="Hilaire R.S."/>
            <person name="Shu S."/>
            <person name="Wells L."/>
            <person name="Wang X."/>
            <person name="Webber J."/>
            <person name="Heerema R.J."/>
            <person name="Klein P."/>
            <person name="Conner P."/>
            <person name="Grauke L."/>
            <person name="Grimwood J."/>
            <person name="Schmutz J."/>
            <person name="Randall J.J."/>
        </authorList>
    </citation>
    <scope>NUCLEOTIDE SEQUENCE</scope>
    <source>
        <tissue evidence="5">Leaf</tissue>
    </source>
</reference>
<keyword evidence="2" id="KW-0547">Nucleotide-binding</keyword>
<dbReference type="GO" id="GO:0000166">
    <property type="term" value="F:nucleotide binding"/>
    <property type="evidence" value="ECO:0007669"/>
    <property type="project" value="UniProtKB-KW"/>
</dbReference>